<proteinExistence type="predicted"/>
<dbReference type="AlphaFoldDB" id="A0A2M8L4X1"/>
<dbReference type="Proteomes" id="UP000229500">
    <property type="component" value="Unassembled WGS sequence"/>
</dbReference>
<evidence type="ECO:0000313" key="1">
    <source>
        <dbReference type="EMBL" id="PJE68895.1"/>
    </source>
</evidence>
<dbReference type="EMBL" id="PFEL01000097">
    <property type="protein sequence ID" value="PJE68895.1"/>
    <property type="molecule type" value="Genomic_DNA"/>
</dbReference>
<protein>
    <submittedName>
        <fullName evidence="1">Uncharacterized protein</fullName>
    </submittedName>
</protein>
<name>A0A2M8L4X1_9BACT</name>
<evidence type="ECO:0000313" key="2">
    <source>
        <dbReference type="Proteomes" id="UP000229500"/>
    </source>
</evidence>
<reference evidence="2" key="1">
    <citation type="submission" date="2017-09" db="EMBL/GenBank/DDBJ databases">
        <title>Depth-based differentiation of microbial function through sediment-hosted aquifers and enrichment of novel symbionts in the deep terrestrial subsurface.</title>
        <authorList>
            <person name="Probst A.J."/>
            <person name="Ladd B."/>
            <person name="Jarett J.K."/>
            <person name="Geller-Mcgrath D.E."/>
            <person name="Sieber C.M.K."/>
            <person name="Emerson J.B."/>
            <person name="Anantharaman K."/>
            <person name="Thomas B.C."/>
            <person name="Malmstrom R."/>
            <person name="Stieglmeier M."/>
            <person name="Klingl A."/>
            <person name="Woyke T."/>
            <person name="Ryan C.M."/>
            <person name="Banfield J.F."/>
        </authorList>
    </citation>
    <scope>NUCLEOTIDE SEQUENCE [LARGE SCALE GENOMIC DNA]</scope>
</reference>
<organism evidence="1 2">
    <name type="scientific">Candidatus Shapirobacteria bacterium CG10_big_fil_rev_8_21_14_0_10_38_14</name>
    <dbReference type="NCBI Taxonomy" id="1974483"/>
    <lineage>
        <taxon>Bacteria</taxon>
        <taxon>Candidatus Shapironibacteriota</taxon>
    </lineage>
</organism>
<comment type="caution">
    <text evidence="1">The sequence shown here is derived from an EMBL/GenBank/DDBJ whole genome shotgun (WGS) entry which is preliminary data.</text>
</comment>
<gene>
    <name evidence="1" type="ORF">COU96_02695</name>
</gene>
<sequence>MEVTASFSLHLPAKSKLKVKKGDLVNTGDLVALIDGEVKIKSPFKGKITTASKEKITISFSALEIKGKWGVGGQKIGSLVCLEKEEADLFDLNAELQDKLLVLFGCFNRGFWYKAASLGLAGIAALDLAEGFANEGLETFQEETDLPLIVWQDKDVFQPLWQIFKKNEGKEILIEGGEKRILIPL</sequence>
<accession>A0A2M8L4X1</accession>